<protein>
    <recommendedName>
        <fullName evidence="4">Secreted protein</fullName>
    </recommendedName>
</protein>
<organism evidence="2 3">
    <name type="scientific">Pterulicium gracile</name>
    <dbReference type="NCBI Taxonomy" id="1884261"/>
    <lineage>
        <taxon>Eukaryota</taxon>
        <taxon>Fungi</taxon>
        <taxon>Dikarya</taxon>
        <taxon>Basidiomycota</taxon>
        <taxon>Agaricomycotina</taxon>
        <taxon>Agaricomycetes</taxon>
        <taxon>Agaricomycetidae</taxon>
        <taxon>Agaricales</taxon>
        <taxon>Pleurotineae</taxon>
        <taxon>Pterulaceae</taxon>
        <taxon>Pterulicium</taxon>
    </lineage>
</organism>
<evidence type="ECO:0008006" key="4">
    <source>
        <dbReference type="Google" id="ProtNLM"/>
    </source>
</evidence>
<proteinExistence type="predicted"/>
<reference evidence="2 3" key="1">
    <citation type="journal article" date="2019" name="Nat. Ecol. Evol.">
        <title>Megaphylogeny resolves global patterns of mushroom evolution.</title>
        <authorList>
            <person name="Varga T."/>
            <person name="Krizsan K."/>
            <person name="Foldi C."/>
            <person name="Dima B."/>
            <person name="Sanchez-Garcia M."/>
            <person name="Sanchez-Ramirez S."/>
            <person name="Szollosi G.J."/>
            <person name="Szarkandi J.G."/>
            <person name="Papp V."/>
            <person name="Albert L."/>
            <person name="Andreopoulos W."/>
            <person name="Angelini C."/>
            <person name="Antonin V."/>
            <person name="Barry K.W."/>
            <person name="Bougher N.L."/>
            <person name="Buchanan P."/>
            <person name="Buyck B."/>
            <person name="Bense V."/>
            <person name="Catcheside P."/>
            <person name="Chovatia M."/>
            <person name="Cooper J."/>
            <person name="Damon W."/>
            <person name="Desjardin D."/>
            <person name="Finy P."/>
            <person name="Geml J."/>
            <person name="Haridas S."/>
            <person name="Hughes K."/>
            <person name="Justo A."/>
            <person name="Karasinski D."/>
            <person name="Kautmanova I."/>
            <person name="Kiss B."/>
            <person name="Kocsube S."/>
            <person name="Kotiranta H."/>
            <person name="LaButti K.M."/>
            <person name="Lechner B.E."/>
            <person name="Liimatainen K."/>
            <person name="Lipzen A."/>
            <person name="Lukacs Z."/>
            <person name="Mihaltcheva S."/>
            <person name="Morgado L.N."/>
            <person name="Niskanen T."/>
            <person name="Noordeloos M.E."/>
            <person name="Ohm R.A."/>
            <person name="Ortiz-Santana B."/>
            <person name="Ovrebo C."/>
            <person name="Racz N."/>
            <person name="Riley R."/>
            <person name="Savchenko A."/>
            <person name="Shiryaev A."/>
            <person name="Soop K."/>
            <person name="Spirin V."/>
            <person name="Szebenyi C."/>
            <person name="Tomsovsky M."/>
            <person name="Tulloss R.E."/>
            <person name="Uehling J."/>
            <person name="Grigoriev I.V."/>
            <person name="Vagvolgyi C."/>
            <person name="Papp T."/>
            <person name="Martin F.M."/>
            <person name="Miettinen O."/>
            <person name="Hibbett D.S."/>
            <person name="Nagy L.G."/>
        </authorList>
    </citation>
    <scope>NUCLEOTIDE SEQUENCE [LARGE SCALE GENOMIC DNA]</scope>
    <source>
        <strain evidence="2 3">CBS 309.79</strain>
    </source>
</reference>
<keyword evidence="1" id="KW-0732">Signal</keyword>
<dbReference type="EMBL" id="ML178822">
    <property type="protein sequence ID" value="TFL02449.1"/>
    <property type="molecule type" value="Genomic_DNA"/>
</dbReference>
<evidence type="ECO:0000313" key="3">
    <source>
        <dbReference type="Proteomes" id="UP000305067"/>
    </source>
</evidence>
<name>A0A5C3QQ73_9AGAR</name>
<evidence type="ECO:0000313" key="2">
    <source>
        <dbReference type="EMBL" id="TFL02449.1"/>
    </source>
</evidence>
<dbReference type="Proteomes" id="UP000305067">
    <property type="component" value="Unassembled WGS sequence"/>
</dbReference>
<evidence type="ECO:0000256" key="1">
    <source>
        <dbReference type="SAM" id="SignalP"/>
    </source>
</evidence>
<dbReference type="AlphaFoldDB" id="A0A5C3QQ73"/>
<feature type="signal peptide" evidence="1">
    <location>
        <begin position="1"/>
        <end position="22"/>
    </location>
</feature>
<keyword evidence="3" id="KW-1185">Reference proteome</keyword>
<dbReference type="OrthoDB" id="2653326at2759"/>
<sequence length="123" mass="13568">MEAPPPFFGYLIFATLVSRALLATRGDGMTLLLHLRLVSCGDPLFSPPLFFVLFCCSDWSTVERTGNGWSLLYFVFSFQFGLFTLGPSHARPVDTTPTRGSRCALTQVHLYASRSHSSSPSSE</sequence>
<accession>A0A5C3QQ73</accession>
<gene>
    <name evidence="2" type="ORF">BDV98DRAFT_427981</name>
</gene>
<feature type="chain" id="PRO_5022899374" description="Secreted protein" evidence="1">
    <location>
        <begin position="23"/>
        <end position="123"/>
    </location>
</feature>